<evidence type="ECO:0000256" key="6">
    <source>
        <dbReference type="ARBA" id="ARBA00022676"/>
    </source>
</evidence>
<evidence type="ECO:0000256" key="5">
    <source>
        <dbReference type="ARBA" id="ARBA00022573"/>
    </source>
</evidence>
<dbReference type="Gene3D" id="1.10.1610.10">
    <property type="match status" value="1"/>
</dbReference>
<dbReference type="EMBL" id="CP018799">
    <property type="protein sequence ID" value="ATX78726.1"/>
    <property type="molecule type" value="Genomic_DNA"/>
</dbReference>
<dbReference type="UniPathway" id="UPA00061">
    <property type="reaction ID" value="UER00516"/>
</dbReference>
<evidence type="ECO:0000313" key="11">
    <source>
        <dbReference type="EMBL" id="ATX78726.1"/>
    </source>
</evidence>
<evidence type="ECO:0000256" key="7">
    <source>
        <dbReference type="ARBA" id="ARBA00022679"/>
    </source>
</evidence>
<dbReference type="InterPro" id="IPR036087">
    <property type="entry name" value="Nict_dMeBzImd_PRibTrfase_sf"/>
</dbReference>
<dbReference type="PANTHER" id="PTHR43463:SF1">
    <property type="entry name" value="NICOTINATE-NUCLEOTIDE--DIMETHYLBENZIMIDAZOLE PHOSPHORIBOSYLTRANSFERASE"/>
    <property type="match status" value="1"/>
</dbReference>
<dbReference type="InterPro" id="IPR023195">
    <property type="entry name" value="Nict_dMeBzImd_PRibTrfase_N"/>
</dbReference>
<dbReference type="RefSeq" id="WP_100276704.1">
    <property type="nucleotide sequence ID" value="NZ_CP018799.1"/>
</dbReference>
<keyword evidence="6 10" id="KW-0328">Glycosyltransferase</keyword>
<evidence type="ECO:0000256" key="8">
    <source>
        <dbReference type="ARBA" id="ARBA00030686"/>
    </source>
</evidence>
<dbReference type="InterPro" id="IPR017846">
    <property type="entry name" value="Nict_dMeBzImd_PRibTrfase_bact"/>
</dbReference>
<dbReference type="HAMAP" id="MF_00230">
    <property type="entry name" value="CobT"/>
    <property type="match status" value="1"/>
</dbReference>
<evidence type="ECO:0000256" key="9">
    <source>
        <dbReference type="ARBA" id="ARBA00047340"/>
    </source>
</evidence>
<dbReference type="PANTHER" id="PTHR43463">
    <property type="entry name" value="NICOTINATE-NUCLEOTIDE--DIMETHYLBENZIMIDAZOLE PHOSPHORIBOSYLTRANSFERASE"/>
    <property type="match status" value="1"/>
</dbReference>
<dbReference type="Pfam" id="PF02277">
    <property type="entry name" value="DBI_PRT"/>
    <property type="match status" value="1"/>
</dbReference>
<dbReference type="OrthoDB" id="9781491at2"/>
<gene>
    <name evidence="10" type="primary">cobT</name>
    <name evidence="11" type="ORF">Ga0123461_0274</name>
</gene>
<dbReference type="AlphaFoldDB" id="A0A2K8L3A5"/>
<evidence type="ECO:0000256" key="1">
    <source>
        <dbReference type="ARBA" id="ARBA00005049"/>
    </source>
</evidence>
<dbReference type="SUPFAM" id="SSF52733">
    <property type="entry name" value="Nicotinate mononucleotide:5,6-dimethylbenzimidazole phosphoribosyltransferase (CobT)"/>
    <property type="match status" value="1"/>
</dbReference>
<accession>A0A2K8L3A5</accession>
<evidence type="ECO:0000313" key="12">
    <source>
        <dbReference type="Proteomes" id="UP000231701"/>
    </source>
</evidence>
<evidence type="ECO:0000256" key="4">
    <source>
        <dbReference type="ARBA" id="ARBA00015486"/>
    </source>
</evidence>
<dbReference type="CDD" id="cd02439">
    <property type="entry name" value="DMB-PRT_CobT"/>
    <property type="match status" value="1"/>
</dbReference>
<dbReference type="GO" id="GO:0009236">
    <property type="term" value="P:cobalamin biosynthetic process"/>
    <property type="evidence" value="ECO:0007669"/>
    <property type="project" value="UniProtKB-UniRule"/>
</dbReference>
<dbReference type="Proteomes" id="UP000231701">
    <property type="component" value="Chromosome"/>
</dbReference>
<comment type="catalytic activity">
    <reaction evidence="9 10">
        <text>5,6-dimethylbenzimidazole + nicotinate beta-D-ribonucleotide = alpha-ribazole 5'-phosphate + nicotinate + H(+)</text>
        <dbReference type="Rhea" id="RHEA:11196"/>
        <dbReference type="ChEBI" id="CHEBI:15378"/>
        <dbReference type="ChEBI" id="CHEBI:15890"/>
        <dbReference type="ChEBI" id="CHEBI:32544"/>
        <dbReference type="ChEBI" id="CHEBI:57502"/>
        <dbReference type="ChEBI" id="CHEBI:57918"/>
        <dbReference type="EC" id="2.4.2.21"/>
    </reaction>
</comment>
<dbReference type="KEGG" id="maes:Ga0123461_0274"/>
<evidence type="ECO:0000256" key="10">
    <source>
        <dbReference type="HAMAP-Rule" id="MF_00230"/>
    </source>
</evidence>
<dbReference type="NCBIfam" id="NF000996">
    <property type="entry name" value="PRK00105.1"/>
    <property type="match status" value="1"/>
</dbReference>
<name>A0A2K8L3A5_MARES</name>
<dbReference type="FunFam" id="3.40.50.10210:FF:000001">
    <property type="entry name" value="Nicotinate-nucleotide--dimethylbenzimidazole phosphoribosyltransferase"/>
    <property type="match status" value="1"/>
</dbReference>
<keyword evidence="5 10" id="KW-0169">Cobalamin biosynthesis</keyword>
<dbReference type="InterPro" id="IPR003200">
    <property type="entry name" value="Nict_dMeBzImd_PRibTrfase"/>
</dbReference>
<keyword evidence="12" id="KW-1185">Reference proteome</keyword>
<comment type="similarity">
    <text evidence="2 10">Belongs to the CobT family.</text>
</comment>
<reference evidence="11 12" key="1">
    <citation type="submission" date="2016-12" db="EMBL/GenBank/DDBJ databases">
        <title>Isolation and genomic insights into novel planktonic Zetaproteobacteria from stratified waters of the Chesapeake Bay.</title>
        <authorList>
            <person name="McAllister S.M."/>
            <person name="Kato S."/>
            <person name="Chan C.S."/>
            <person name="Chiu B.K."/>
            <person name="Field E.K."/>
        </authorList>
    </citation>
    <scope>NUCLEOTIDE SEQUENCE [LARGE SCALE GENOMIC DNA]</scope>
    <source>
        <strain evidence="11 12">CP-5</strain>
    </source>
</reference>
<feature type="active site" description="Proton acceptor" evidence="10">
    <location>
        <position position="308"/>
    </location>
</feature>
<comment type="pathway">
    <text evidence="1 10">Nucleoside biosynthesis; alpha-ribazole biosynthesis; alpha-ribazole from 5,6-dimethylbenzimidazole: step 1/2.</text>
</comment>
<evidence type="ECO:0000256" key="3">
    <source>
        <dbReference type="ARBA" id="ARBA00011991"/>
    </source>
</evidence>
<dbReference type="GO" id="GO:0008939">
    <property type="term" value="F:nicotinate-nucleotide-dimethylbenzimidazole phosphoribosyltransferase activity"/>
    <property type="evidence" value="ECO:0007669"/>
    <property type="project" value="UniProtKB-UniRule"/>
</dbReference>
<dbReference type="EC" id="2.4.2.21" evidence="3 10"/>
<dbReference type="Gene3D" id="3.40.50.10210">
    <property type="match status" value="1"/>
</dbReference>
<protein>
    <recommendedName>
        <fullName evidence="4 10">Nicotinate-nucleotide--dimethylbenzimidazole phosphoribosyltransferase</fullName>
        <shortName evidence="10">NN:DBI PRT</shortName>
        <ecNumber evidence="3 10">2.4.2.21</ecNumber>
    </recommendedName>
    <alternativeName>
        <fullName evidence="8 10">N(1)-alpha-phosphoribosyltransferase</fullName>
    </alternativeName>
</protein>
<evidence type="ECO:0000256" key="2">
    <source>
        <dbReference type="ARBA" id="ARBA00007110"/>
    </source>
</evidence>
<sequence>MAVVAVNTEIEKEARAHQDNLTKPRGALGRLEDIACWFASRQGKLLPDPLLPHIAVFAGDHGVCEEGISAYPSVVTGEMVKNFARGGAAINVLARQCGATLAIIDVGVMSDLSGFEGITHKKFGSGTANLLREAAMPQNQCAAAIEAGRSEAKAAIAAGANLLIAGDMGIGNTTASASIICRLTGTTPEAVVGFGTGVDENGRSLKVDVVRRALERISGKADELVLQEVGGLEIAAMAGFYLQAAESGIPIVIDGFIASAAALAARVIEPQVTNWMLASHISHENGHALALEALGLSPLINFEMRLGEGSGAALVVPLLQSAIALHSQMATFASAGVTDKDG</sequence>
<dbReference type="NCBIfam" id="TIGR03160">
    <property type="entry name" value="cobT_DBIPRT"/>
    <property type="match status" value="1"/>
</dbReference>
<organism evidence="11 12">
    <name type="scientific">Mariprofundus aestuarium</name>
    <dbReference type="NCBI Taxonomy" id="1921086"/>
    <lineage>
        <taxon>Bacteria</taxon>
        <taxon>Pseudomonadati</taxon>
        <taxon>Pseudomonadota</taxon>
        <taxon>Candidatius Mariprofundia</taxon>
        <taxon>Mariprofundales</taxon>
        <taxon>Mariprofundaceae</taxon>
        <taxon>Mariprofundus</taxon>
    </lineage>
</organism>
<proteinExistence type="inferred from homology"/>
<comment type="function">
    <text evidence="10">Catalyzes the synthesis of alpha-ribazole-5'-phosphate from nicotinate mononucleotide (NAMN) and 5,6-dimethylbenzimidazole (DMB).</text>
</comment>
<keyword evidence="7 10" id="KW-0808">Transferase</keyword>